<dbReference type="PANTHER" id="PTHR34580">
    <property type="match status" value="1"/>
</dbReference>
<dbReference type="InterPro" id="IPR057727">
    <property type="entry name" value="WCX_dom"/>
</dbReference>
<accession>A0A426VH44</accession>
<dbReference type="PROSITE" id="PS51000">
    <property type="entry name" value="HTH_DEOR_2"/>
    <property type="match status" value="1"/>
</dbReference>
<dbReference type="InterPro" id="IPR051534">
    <property type="entry name" value="CBASS_pafABC_assoc_protein"/>
</dbReference>
<dbReference type="Pfam" id="PF08279">
    <property type="entry name" value="HTH_11"/>
    <property type="match status" value="1"/>
</dbReference>
<evidence type="ECO:0000259" key="3">
    <source>
        <dbReference type="PROSITE" id="PS51000"/>
    </source>
</evidence>
<dbReference type="EMBL" id="RSED01000001">
    <property type="protein sequence ID" value="RRS06051.1"/>
    <property type="molecule type" value="Genomic_DNA"/>
</dbReference>
<dbReference type="PROSITE" id="PS52050">
    <property type="entry name" value="WYL"/>
    <property type="match status" value="1"/>
</dbReference>
<dbReference type="Pfam" id="PF13280">
    <property type="entry name" value="WYL"/>
    <property type="match status" value="1"/>
</dbReference>
<reference evidence="4 5" key="1">
    <citation type="submission" date="2018-12" db="EMBL/GenBank/DDBJ databases">
        <title>The whole draft genome of Aquabacterium sp. SJQ9.</title>
        <authorList>
            <person name="Sun L."/>
            <person name="Gao X."/>
            <person name="Chen W."/>
            <person name="Huang K."/>
        </authorList>
    </citation>
    <scope>NUCLEOTIDE SEQUENCE [LARGE SCALE GENOMIC DNA]</scope>
    <source>
        <strain evidence="4 5">SJQ9</strain>
    </source>
</reference>
<comment type="caution">
    <text evidence="4">The sequence shown here is derived from an EMBL/GenBank/DDBJ whole genome shotgun (WGS) entry which is preliminary data.</text>
</comment>
<dbReference type="GO" id="GO:0003700">
    <property type="term" value="F:DNA-binding transcription factor activity"/>
    <property type="evidence" value="ECO:0007669"/>
    <property type="project" value="InterPro"/>
</dbReference>
<evidence type="ECO:0000313" key="5">
    <source>
        <dbReference type="Proteomes" id="UP000269265"/>
    </source>
</evidence>
<keyword evidence="1" id="KW-0805">Transcription regulation</keyword>
<dbReference type="InterPro" id="IPR026881">
    <property type="entry name" value="WYL_dom"/>
</dbReference>
<evidence type="ECO:0000313" key="4">
    <source>
        <dbReference type="EMBL" id="RRS06051.1"/>
    </source>
</evidence>
<dbReference type="Proteomes" id="UP000269265">
    <property type="component" value="Unassembled WGS sequence"/>
</dbReference>
<keyword evidence="2" id="KW-0804">Transcription</keyword>
<dbReference type="PANTHER" id="PTHR34580:SF3">
    <property type="entry name" value="PROTEIN PAFB"/>
    <property type="match status" value="1"/>
</dbReference>
<evidence type="ECO:0000256" key="1">
    <source>
        <dbReference type="ARBA" id="ARBA00023015"/>
    </source>
</evidence>
<dbReference type="InterPro" id="IPR036388">
    <property type="entry name" value="WH-like_DNA-bd_sf"/>
</dbReference>
<gene>
    <name evidence="4" type="ORF">EIP75_00105</name>
</gene>
<keyword evidence="5" id="KW-1185">Reference proteome</keyword>
<name>A0A426VH44_9BURK</name>
<dbReference type="InterPro" id="IPR036390">
    <property type="entry name" value="WH_DNA-bd_sf"/>
</dbReference>
<evidence type="ECO:0000256" key="2">
    <source>
        <dbReference type="ARBA" id="ARBA00023163"/>
    </source>
</evidence>
<dbReference type="OrthoDB" id="8555652at2"/>
<dbReference type="InterPro" id="IPR013196">
    <property type="entry name" value="HTH_11"/>
</dbReference>
<proteinExistence type="predicted"/>
<dbReference type="RefSeq" id="WP_125241194.1">
    <property type="nucleotide sequence ID" value="NZ_RSED01000001.1"/>
</dbReference>
<dbReference type="InterPro" id="IPR001034">
    <property type="entry name" value="DeoR_HTH"/>
</dbReference>
<protein>
    <submittedName>
        <fullName evidence="4">YafY family transcriptional regulator</fullName>
    </submittedName>
</protein>
<organism evidence="4 5">
    <name type="scientific">Aquabacterium soli</name>
    <dbReference type="NCBI Taxonomy" id="2493092"/>
    <lineage>
        <taxon>Bacteria</taxon>
        <taxon>Pseudomonadati</taxon>
        <taxon>Pseudomonadota</taxon>
        <taxon>Betaproteobacteria</taxon>
        <taxon>Burkholderiales</taxon>
        <taxon>Aquabacterium</taxon>
    </lineage>
</organism>
<dbReference type="SUPFAM" id="SSF46785">
    <property type="entry name" value="Winged helix' DNA-binding domain"/>
    <property type="match status" value="1"/>
</dbReference>
<dbReference type="Pfam" id="PF25583">
    <property type="entry name" value="WCX"/>
    <property type="match status" value="1"/>
</dbReference>
<sequence length="338" mass="37354">MLTSSSRLLRLLSLLQARRHWAGAELAERLQVHPRTVRRDIDRLRELGYPIEASSGVAGGYAFRPGQALPPLLLDDDEALAVTIALRTAALGMVSGIEETALRAVVKLEQVMPSRLRKRADALRTTITPLDSIGPVIDATLLATLAGACRDQLSVRFTYTDIRGTASERWVDPQGVVYTGSRWYLVAWDRGREDWRTFRLDRIQPPATIGAHFAPRPGPQGGDLKAFVSRSLAVSPYPTQARVVLHAPREVMAQRIPPAYGLLEAIDDERCLLQCGAHALDHLAYWLLAFDVDFEVLGPVELKERLIRAGERAARHATGALHNQDLPPLVRDADLHDG</sequence>
<dbReference type="Gene3D" id="1.10.10.10">
    <property type="entry name" value="Winged helix-like DNA-binding domain superfamily/Winged helix DNA-binding domain"/>
    <property type="match status" value="1"/>
</dbReference>
<feature type="domain" description="HTH deoR-type" evidence="3">
    <location>
        <begin position="4"/>
        <end position="59"/>
    </location>
</feature>
<dbReference type="AlphaFoldDB" id="A0A426VH44"/>